<feature type="compositionally biased region" description="Basic and acidic residues" evidence="5">
    <location>
        <begin position="131"/>
        <end position="150"/>
    </location>
</feature>
<comment type="caution">
    <text evidence="7">The sequence shown here is derived from an EMBL/GenBank/DDBJ whole genome shotgun (WGS) entry which is preliminary data.</text>
</comment>
<dbReference type="GO" id="GO:0009249">
    <property type="term" value="P:protein lipoylation"/>
    <property type="evidence" value="ECO:0007669"/>
    <property type="project" value="TreeGrafter"/>
</dbReference>
<dbReference type="InterPro" id="IPR033753">
    <property type="entry name" value="GCV_H/Fam206"/>
</dbReference>
<dbReference type="InterPro" id="IPR000089">
    <property type="entry name" value="Biotin_lipoyl"/>
</dbReference>
<comment type="subcellular location">
    <subcellularLocation>
        <location evidence="4">Mitochondrion</location>
    </subcellularLocation>
</comment>
<evidence type="ECO:0000256" key="3">
    <source>
        <dbReference type="PIRSR" id="PIRSR617453-50"/>
    </source>
</evidence>
<keyword evidence="2 3" id="KW-0450">Lipoyl</keyword>
<dbReference type="Pfam" id="PF01597">
    <property type="entry name" value="GCV_H"/>
    <property type="match status" value="1"/>
</dbReference>
<keyword evidence="4" id="KW-0809">Transit peptide</keyword>
<dbReference type="AlphaFoldDB" id="A0AAW2ZE46"/>
<dbReference type="GO" id="GO:0019464">
    <property type="term" value="P:glycine decarboxylation via glycine cleavage system"/>
    <property type="evidence" value="ECO:0007669"/>
    <property type="project" value="UniProtKB-UniRule"/>
</dbReference>
<dbReference type="InterPro" id="IPR017453">
    <property type="entry name" value="GCV_H_sub"/>
</dbReference>
<dbReference type="HAMAP" id="MF_00272">
    <property type="entry name" value="GcvH"/>
    <property type="match status" value="1"/>
</dbReference>
<evidence type="ECO:0000256" key="5">
    <source>
        <dbReference type="SAM" id="MobiDB-lite"/>
    </source>
</evidence>
<dbReference type="Proteomes" id="UP001431209">
    <property type="component" value="Unassembled WGS sequence"/>
</dbReference>
<comment type="similarity">
    <text evidence="1 4">Belongs to the GcvH family.</text>
</comment>
<evidence type="ECO:0000259" key="6">
    <source>
        <dbReference type="PROSITE" id="PS50968"/>
    </source>
</evidence>
<keyword evidence="4" id="KW-0496">Mitochondrion</keyword>
<evidence type="ECO:0000256" key="4">
    <source>
        <dbReference type="RuleBase" id="RU364055"/>
    </source>
</evidence>
<dbReference type="NCBIfam" id="TIGR00527">
    <property type="entry name" value="gcvH"/>
    <property type="match status" value="1"/>
</dbReference>
<feature type="domain" description="Lipoyl-binding" evidence="6">
    <location>
        <begin position="42"/>
        <end position="125"/>
    </location>
</feature>
<dbReference type="PROSITE" id="PS50968">
    <property type="entry name" value="BIOTINYL_LIPOYL"/>
    <property type="match status" value="1"/>
</dbReference>
<organism evidence="7 8">
    <name type="scientific">Acrasis kona</name>
    <dbReference type="NCBI Taxonomy" id="1008807"/>
    <lineage>
        <taxon>Eukaryota</taxon>
        <taxon>Discoba</taxon>
        <taxon>Heterolobosea</taxon>
        <taxon>Tetramitia</taxon>
        <taxon>Eutetramitia</taxon>
        <taxon>Acrasidae</taxon>
        <taxon>Acrasis</taxon>
    </lineage>
</organism>
<evidence type="ECO:0000313" key="8">
    <source>
        <dbReference type="Proteomes" id="UP001431209"/>
    </source>
</evidence>
<comment type="function">
    <text evidence="4">The H protein shuttles the methylamine group of glycine from the P protein to the T protein.</text>
</comment>
<dbReference type="GO" id="GO:0005960">
    <property type="term" value="C:glycine cleavage complex"/>
    <property type="evidence" value="ECO:0007669"/>
    <property type="project" value="UniProtKB-UniRule"/>
</dbReference>
<dbReference type="EMBL" id="JAOPGA020001368">
    <property type="protein sequence ID" value="KAL0487715.1"/>
    <property type="molecule type" value="Genomic_DNA"/>
</dbReference>
<name>A0AAW2ZE46_9EUKA</name>
<dbReference type="Gene3D" id="2.40.50.100">
    <property type="match status" value="1"/>
</dbReference>
<accession>A0AAW2ZE46</accession>
<feature type="region of interest" description="Disordered" evidence="5">
    <location>
        <begin position="130"/>
        <end position="150"/>
    </location>
</feature>
<evidence type="ECO:0000256" key="2">
    <source>
        <dbReference type="ARBA" id="ARBA00022823"/>
    </source>
</evidence>
<dbReference type="PANTHER" id="PTHR11715:SF3">
    <property type="entry name" value="GLYCINE CLEAVAGE SYSTEM H PROTEIN-RELATED"/>
    <property type="match status" value="1"/>
</dbReference>
<protein>
    <recommendedName>
        <fullName evidence="4">Glycine cleavage system H protein</fullName>
    </recommendedName>
</protein>
<dbReference type="CDD" id="cd06848">
    <property type="entry name" value="GCS_H"/>
    <property type="match status" value="1"/>
</dbReference>
<dbReference type="SUPFAM" id="SSF51230">
    <property type="entry name" value="Single hybrid motif"/>
    <property type="match status" value="1"/>
</dbReference>
<feature type="modified residue" description="N6-lipoyllysine" evidence="3">
    <location>
        <position position="84"/>
    </location>
</feature>
<sequence>MFRTSRLITNTTKFNATLFQGKRAYASLYTKSHEYIKTGSGNVVVGISDHAQKELGDVIHLETFVKEGDKKKKGETIAEVESVKSVSEIYSPISGTVKKVNTQLKDTPSLLNESAEDKGWIIEMEAEDLDSESKELLDSDAYKKYSEEEH</sequence>
<gene>
    <name evidence="7" type="ORF">AKO1_000192</name>
</gene>
<dbReference type="PANTHER" id="PTHR11715">
    <property type="entry name" value="GLYCINE CLEAVAGE SYSTEM H PROTEIN"/>
    <property type="match status" value="1"/>
</dbReference>
<keyword evidence="8" id="KW-1185">Reference proteome</keyword>
<dbReference type="InterPro" id="IPR002930">
    <property type="entry name" value="GCV_H"/>
</dbReference>
<dbReference type="InterPro" id="IPR011053">
    <property type="entry name" value="Single_hybrid_motif"/>
</dbReference>
<proteinExistence type="inferred from homology"/>
<reference evidence="7 8" key="1">
    <citation type="submission" date="2024-03" db="EMBL/GenBank/DDBJ databases">
        <title>The Acrasis kona genome and developmental transcriptomes reveal deep origins of eukaryotic multicellular pathways.</title>
        <authorList>
            <person name="Sheikh S."/>
            <person name="Fu C.-J."/>
            <person name="Brown M.W."/>
            <person name="Baldauf S.L."/>
        </authorList>
    </citation>
    <scope>NUCLEOTIDE SEQUENCE [LARGE SCALE GENOMIC DNA]</scope>
    <source>
        <strain evidence="7 8">ATCC MYA-3509</strain>
    </source>
</reference>
<comment type="subunit">
    <text evidence="4">The glycine cleavage system is composed of four proteins: P, T, L and H.</text>
</comment>
<dbReference type="NCBIfam" id="NF002270">
    <property type="entry name" value="PRK01202.1"/>
    <property type="match status" value="1"/>
</dbReference>
<evidence type="ECO:0000313" key="7">
    <source>
        <dbReference type="EMBL" id="KAL0487715.1"/>
    </source>
</evidence>
<dbReference type="GO" id="GO:0005739">
    <property type="term" value="C:mitochondrion"/>
    <property type="evidence" value="ECO:0007669"/>
    <property type="project" value="UniProtKB-SubCell"/>
</dbReference>
<evidence type="ECO:0000256" key="1">
    <source>
        <dbReference type="ARBA" id="ARBA00009249"/>
    </source>
</evidence>
<comment type="cofactor">
    <cofactor evidence="4">
        <name>(R)-lipoate</name>
        <dbReference type="ChEBI" id="CHEBI:83088"/>
    </cofactor>
    <text evidence="4">Binds 1 lipoyl cofactor covalently.</text>
</comment>